<dbReference type="InterPro" id="IPR014718">
    <property type="entry name" value="GH-type_carb-bd"/>
</dbReference>
<dbReference type="PANTHER" id="PTHR10091:SF0">
    <property type="entry name" value="GALACTOSE MUTAROTASE"/>
    <property type="match status" value="1"/>
</dbReference>
<reference evidence="1 2" key="1">
    <citation type="submission" date="2018-05" db="EMBL/GenBank/DDBJ databases">
        <title>Draft genome sequence of Rhodanobacter denitrificans Yn1 isolated from gold copper mine.</title>
        <authorList>
            <person name="Yang N."/>
            <person name="Mazhar H.S."/>
            <person name="Rensing C."/>
        </authorList>
    </citation>
    <scope>NUCLEOTIDE SEQUENCE [LARGE SCALE GENOMIC DNA]</scope>
    <source>
        <strain evidence="1 2">Yn1</strain>
    </source>
</reference>
<proteinExistence type="predicted"/>
<gene>
    <name evidence="1" type="ORF">DEO45_09795</name>
</gene>
<accession>A0A368KC04</accession>
<dbReference type="Gene3D" id="2.70.98.10">
    <property type="match status" value="1"/>
</dbReference>
<dbReference type="Pfam" id="PF01263">
    <property type="entry name" value="Aldose_epim"/>
    <property type="match status" value="1"/>
</dbReference>
<evidence type="ECO:0000313" key="2">
    <source>
        <dbReference type="Proteomes" id="UP000252387"/>
    </source>
</evidence>
<dbReference type="GO" id="GO:0030246">
    <property type="term" value="F:carbohydrate binding"/>
    <property type="evidence" value="ECO:0007669"/>
    <property type="project" value="InterPro"/>
</dbReference>
<organism evidence="1 2">
    <name type="scientific">Rhodanobacter denitrificans</name>
    <dbReference type="NCBI Taxonomy" id="666685"/>
    <lineage>
        <taxon>Bacteria</taxon>
        <taxon>Pseudomonadati</taxon>
        <taxon>Pseudomonadota</taxon>
        <taxon>Gammaproteobacteria</taxon>
        <taxon>Lysobacterales</taxon>
        <taxon>Rhodanobacteraceae</taxon>
        <taxon>Rhodanobacter</taxon>
    </lineage>
</organism>
<evidence type="ECO:0000313" key="1">
    <source>
        <dbReference type="EMBL" id="RCS29461.1"/>
    </source>
</evidence>
<dbReference type="EMBL" id="QFWQ01000006">
    <property type="protein sequence ID" value="RCS29461.1"/>
    <property type="molecule type" value="Genomic_DNA"/>
</dbReference>
<comment type="caution">
    <text evidence="1">The sequence shown here is derived from an EMBL/GenBank/DDBJ whole genome shotgun (WGS) entry which is preliminary data.</text>
</comment>
<keyword evidence="2" id="KW-1185">Reference proteome</keyword>
<dbReference type="GO" id="GO:0004034">
    <property type="term" value="F:aldose 1-epimerase activity"/>
    <property type="evidence" value="ECO:0007669"/>
    <property type="project" value="TreeGrafter"/>
</dbReference>
<protein>
    <submittedName>
        <fullName evidence="1">Aldose epimerase</fullName>
    </submittedName>
</protein>
<dbReference type="RefSeq" id="WP_114343021.1">
    <property type="nucleotide sequence ID" value="NZ_QFWQ01000006.1"/>
</dbReference>
<dbReference type="InterPro" id="IPR011013">
    <property type="entry name" value="Gal_mutarotase_sf_dom"/>
</dbReference>
<dbReference type="GO" id="GO:0006006">
    <property type="term" value="P:glucose metabolic process"/>
    <property type="evidence" value="ECO:0007669"/>
    <property type="project" value="TreeGrafter"/>
</dbReference>
<dbReference type="SUPFAM" id="SSF74650">
    <property type="entry name" value="Galactose mutarotase-like"/>
    <property type="match status" value="1"/>
</dbReference>
<name>A0A368KC04_9GAMM</name>
<dbReference type="OrthoDB" id="9808779at2"/>
<sequence>MGRFGRRRTPVDATRYAVGLDRLGSQDIVVLTEAGSARRVRIARHGAALLSFDAGVAGIARDLADGYRDAAEVAMRPGSRFAIMAPFAGRIADARYRFDGQLQDLQPGVTGAARASRHGFVRDVDFDLAALDADDGRAQATLTTRAIRPQPGYPHAIDLAVTFTLDAGGLTLEACMRNVGDRAAPCFFGWHPYFRVADGEVDDWQLQIPAQTLIRTGADLIALAGAEAYVALDDAPALDFREPRLIGDSIIDQGYTDLDADADGRIRTRLRDPASGLAIAVWQERGVMHAFTADTVSRDARRSVALEPMECMADAFNRPECAAAIRLEPGAERRFRCGVEIEP</sequence>
<dbReference type="PANTHER" id="PTHR10091">
    <property type="entry name" value="ALDOSE-1-EPIMERASE"/>
    <property type="match status" value="1"/>
</dbReference>
<dbReference type="Proteomes" id="UP000252387">
    <property type="component" value="Unassembled WGS sequence"/>
</dbReference>
<dbReference type="AlphaFoldDB" id="A0A368KC04"/>
<dbReference type="InterPro" id="IPR008183">
    <property type="entry name" value="Aldose_1/G6P_1-epimerase"/>
</dbReference>
<dbReference type="GO" id="GO:0033499">
    <property type="term" value="P:galactose catabolic process via UDP-galactose, Leloir pathway"/>
    <property type="evidence" value="ECO:0007669"/>
    <property type="project" value="TreeGrafter"/>
</dbReference>